<dbReference type="Proteomes" id="UP000276506">
    <property type="component" value="Unassembled WGS sequence"/>
</dbReference>
<dbReference type="EMBL" id="RHQL01000023">
    <property type="protein sequence ID" value="RRV04335.1"/>
    <property type="molecule type" value="Genomic_DNA"/>
</dbReference>
<proteinExistence type="predicted"/>
<organism evidence="3 4">
    <name type="scientific">Stutzerimonas xanthomarina</name>
    <dbReference type="NCBI Taxonomy" id="271420"/>
    <lineage>
        <taxon>Bacteria</taxon>
        <taxon>Pseudomonadati</taxon>
        <taxon>Pseudomonadota</taxon>
        <taxon>Gammaproteobacteria</taxon>
        <taxon>Pseudomonadales</taxon>
        <taxon>Pseudomonadaceae</taxon>
        <taxon>Stutzerimonas</taxon>
    </lineage>
</organism>
<protein>
    <submittedName>
        <fullName evidence="3">Uncharacterized protein</fullName>
    </submittedName>
</protein>
<keyword evidence="2" id="KW-0812">Transmembrane</keyword>
<reference evidence="3 4" key="1">
    <citation type="submission" date="2018-10" db="EMBL/GenBank/DDBJ databases">
        <title>Transmission dynamics of multidrug resistant bacteria on intensive care unit surfaces.</title>
        <authorList>
            <person name="D'Souza A.W."/>
            <person name="Potter R.F."/>
            <person name="Wallace M."/>
            <person name="Shupe A."/>
            <person name="Patel S."/>
            <person name="Sun S."/>
            <person name="Gul D."/>
            <person name="Kwon J.H."/>
            <person name="Andleeb S."/>
            <person name="Burnham C.-A.D."/>
            <person name="Dantas G."/>
        </authorList>
    </citation>
    <scope>NUCLEOTIDE SEQUENCE [LARGE SCALE GENOMIC DNA]</scope>
    <source>
        <strain evidence="3 4">PX_177</strain>
    </source>
</reference>
<evidence type="ECO:0000313" key="4">
    <source>
        <dbReference type="Proteomes" id="UP000276506"/>
    </source>
</evidence>
<gene>
    <name evidence="3" type="ORF">EGJ28_22440</name>
</gene>
<dbReference type="AlphaFoldDB" id="A0A427DMD9"/>
<feature type="region of interest" description="Disordered" evidence="1">
    <location>
        <begin position="146"/>
        <end position="168"/>
    </location>
</feature>
<keyword evidence="2" id="KW-1133">Transmembrane helix</keyword>
<dbReference type="RefSeq" id="WP_125882625.1">
    <property type="nucleotide sequence ID" value="NZ_RHQL01000023.1"/>
</dbReference>
<evidence type="ECO:0000256" key="1">
    <source>
        <dbReference type="SAM" id="MobiDB-lite"/>
    </source>
</evidence>
<sequence>MAPEERRVADRRAQPKKSPALPIAFGAAFVLLAVWGGVQQWQIGRLSSAQQDKRLELQIKGVNEHLALVDEELTGIVDRQKQVLQRSDFESAHAALTRQFETLKKQVESLRSDDSTARDLLALTAQIETLQTGMDALGKRVAALSVPKPPAQTQPVSRPSQKKPAPKPVVLTPPFDVVGIEVRGGERFLSIAPIGSTRLDQISLIRPGDVRQSWRLERIGSSTAEFDVRGTEQVVFLR</sequence>
<evidence type="ECO:0000256" key="2">
    <source>
        <dbReference type="SAM" id="Phobius"/>
    </source>
</evidence>
<feature type="transmembrane region" description="Helical" evidence="2">
    <location>
        <begin position="20"/>
        <end position="38"/>
    </location>
</feature>
<keyword evidence="2" id="KW-0472">Membrane</keyword>
<comment type="caution">
    <text evidence="3">The sequence shown here is derived from an EMBL/GenBank/DDBJ whole genome shotgun (WGS) entry which is preliminary data.</text>
</comment>
<evidence type="ECO:0000313" key="3">
    <source>
        <dbReference type="EMBL" id="RRV04335.1"/>
    </source>
</evidence>
<accession>A0A427DMD9</accession>
<name>A0A427DMD9_9GAMM</name>